<evidence type="ECO:0000256" key="1">
    <source>
        <dbReference type="SAM" id="MobiDB-lite"/>
    </source>
</evidence>
<dbReference type="AlphaFoldDB" id="A0A7T4A0E8"/>
<dbReference type="RefSeq" id="WP_198500035.1">
    <property type="nucleotide sequence ID" value="NZ_CP065989.1"/>
</dbReference>
<dbReference type="EMBL" id="CP065989">
    <property type="protein sequence ID" value="QQB15003.1"/>
    <property type="molecule type" value="Genomic_DNA"/>
</dbReference>
<organism evidence="2 3">
    <name type="scientific">Brevibacterium casei</name>
    <dbReference type="NCBI Taxonomy" id="33889"/>
    <lineage>
        <taxon>Bacteria</taxon>
        <taxon>Bacillati</taxon>
        <taxon>Actinomycetota</taxon>
        <taxon>Actinomycetes</taxon>
        <taxon>Micrococcales</taxon>
        <taxon>Brevibacteriaceae</taxon>
        <taxon>Brevibacterium</taxon>
    </lineage>
</organism>
<proteinExistence type="predicted"/>
<protein>
    <submittedName>
        <fullName evidence="2">Uncharacterized protein</fullName>
    </submittedName>
</protein>
<dbReference type="Proteomes" id="UP000595374">
    <property type="component" value="Chromosome"/>
</dbReference>
<sequence length="306" mass="32985">MVTSDHPPGHVNGRLFSDAAHPTVLVTDFDVPGYLAAARGRITVDAAHLDLPAAVARDLGFLWRLENSALAETRAMLASWTANEARITAFVTAWGYERYWLARALREILDAAAARRSPRAPRSLSSTLRGVWVERALPIVAPVLGGAVKEPISAGHMARLALQEGALQAAERALLPRLTGEAARVLAEVVDRRDEIVRFFRTEAIARITRSRAEALTARLHVARPWAPLRIVGVPDPDEAVALSSLFTGSAARQELSDSDAVIGRLLPGDPRPSVTQVRAALRTARRADGPSASAPISRVRSEHGV</sequence>
<evidence type="ECO:0000313" key="3">
    <source>
        <dbReference type="Proteomes" id="UP000595374"/>
    </source>
</evidence>
<feature type="region of interest" description="Disordered" evidence="1">
    <location>
        <begin position="284"/>
        <end position="306"/>
    </location>
</feature>
<evidence type="ECO:0000313" key="2">
    <source>
        <dbReference type="EMBL" id="QQB15003.1"/>
    </source>
</evidence>
<gene>
    <name evidence="2" type="ORF">I6H47_03275</name>
</gene>
<reference evidence="2 3" key="1">
    <citation type="submission" date="2020-12" db="EMBL/GenBank/DDBJ databases">
        <title>FDA dAtabase for Regulatory Grade micrObial Sequences (FDA-ARGOS): Supporting development and validation of Infectious Disease Dx tests.</title>
        <authorList>
            <person name="Sproer C."/>
            <person name="Gronow S."/>
            <person name="Severitt S."/>
            <person name="Schroder I."/>
            <person name="Tallon L."/>
            <person name="Sadzewicz L."/>
            <person name="Zhao X."/>
            <person name="Boylan J."/>
            <person name="Ott S."/>
            <person name="Bowen H."/>
            <person name="Vavikolanu K."/>
            <person name="Mehta A."/>
            <person name="Aluvathingal J."/>
            <person name="Nadendla S."/>
            <person name="Lowell S."/>
            <person name="Myers T."/>
            <person name="Yan Y."/>
            <person name="Sichtig H."/>
        </authorList>
    </citation>
    <scope>NUCLEOTIDE SEQUENCE [LARGE SCALE GENOMIC DNA]</scope>
    <source>
        <strain evidence="2 3">FDAARGOS_990</strain>
    </source>
</reference>
<name>A0A7T4A0E8_9MICO</name>
<accession>A0A7T4A0E8</accession>